<evidence type="ECO:0000313" key="2">
    <source>
        <dbReference type="Proteomes" id="UP000005025"/>
    </source>
</evidence>
<dbReference type="AlphaFoldDB" id="H1LF42"/>
<dbReference type="HOGENOM" id="CLU_2382491_0_0_9"/>
<dbReference type="STRING" id="797516.HMPREF9104_01218"/>
<comment type="caution">
    <text evidence="1">The sequence shown here is derived from an EMBL/GenBank/DDBJ whole genome shotgun (WGS) entry which is preliminary data.</text>
</comment>
<dbReference type="Proteomes" id="UP000005025">
    <property type="component" value="Unassembled WGS sequence"/>
</dbReference>
<proteinExistence type="predicted"/>
<protein>
    <submittedName>
        <fullName evidence="1">Uncharacterized protein</fullName>
    </submittedName>
</protein>
<sequence length="94" mass="10821">MQLRLRLLTALLRALSFFLTDSHNRRNLITIKYPSYKTVDVEIKIVMLVKRATVAGSAVERRQLNGPRRVLPKVTEYEETFRLTSDAGSVFALR</sequence>
<organism evidence="1 2">
    <name type="scientific">Lentilactobacillus kisonensis F0435</name>
    <dbReference type="NCBI Taxonomy" id="797516"/>
    <lineage>
        <taxon>Bacteria</taxon>
        <taxon>Bacillati</taxon>
        <taxon>Bacillota</taxon>
        <taxon>Bacilli</taxon>
        <taxon>Lactobacillales</taxon>
        <taxon>Lactobacillaceae</taxon>
        <taxon>Lentilactobacillus</taxon>
    </lineage>
</organism>
<accession>H1LF42</accession>
<gene>
    <name evidence="1" type="ORF">HMPREF9104_01218</name>
</gene>
<name>H1LF42_9LACO</name>
<dbReference type="EMBL" id="AGRJ01000112">
    <property type="protein sequence ID" value="EHO52174.1"/>
    <property type="molecule type" value="Genomic_DNA"/>
</dbReference>
<evidence type="ECO:0000313" key="1">
    <source>
        <dbReference type="EMBL" id="EHO52174.1"/>
    </source>
</evidence>
<reference evidence="1 2" key="1">
    <citation type="submission" date="2011-09" db="EMBL/GenBank/DDBJ databases">
        <authorList>
            <person name="Weinstock G."/>
            <person name="Sodergren E."/>
            <person name="Clifton S."/>
            <person name="Fulton L."/>
            <person name="Fulton B."/>
            <person name="Courtney L."/>
            <person name="Fronick C."/>
            <person name="Harrison M."/>
            <person name="Strong C."/>
            <person name="Farmer C."/>
            <person name="Delahaunty K."/>
            <person name="Markovic C."/>
            <person name="Hall O."/>
            <person name="Minx P."/>
            <person name="Tomlinson C."/>
            <person name="Mitreva M."/>
            <person name="Hou S."/>
            <person name="Chen J."/>
            <person name="Wollam A."/>
            <person name="Pepin K.H."/>
            <person name="Johnson M."/>
            <person name="Bhonagiri V."/>
            <person name="Zhang X."/>
            <person name="Suruliraj S."/>
            <person name="Warren W."/>
            <person name="Chinwalla A."/>
            <person name="Mardis E.R."/>
            <person name="Wilson R.K."/>
        </authorList>
    </citation>
    <scope>NUCLEOTIDE SEQUENCE [LARGE SCALE GENOMIC DNA]</scope>
    <source>
        <strain evidence="1 2">F0435</strain>
    </source>
</reference>